<dbReference type="Gene3D" id="3.40.50.300">
    <property type="entry name" value="P-loop containing nucleotide triphosphate hydrolases"/>
    <property type="match status" value="1"/>
</dbReference>
<accession>A0A9D1V838</accession>
<dbReference type="AlphaFoldDB" id="A0A9D1V838"/>
<dbReference type="Proteomes" id="UP000824204">
    <property type="component" value="Unassembled WGS sequence"/>
</dbReference>
<dbReference type="GO" id="GO:0016779">
    <property type="term" value="F:nucleotidyltransferase activity"/>
    <property type="evidence" value="ECO:0007669"/>
    <property type="project" value="UniProtKB-KW"/>
</dbReference>
<evidence type="ECO:0000313" key="1">
    <source>
        <dbReference type="EMBL" id="HIX07514.1"/>
    </source>
</evidence>
<dbReference type="EMBL" id="DXFX01000045">
    <property type="protein sequence ID" value="HIX07514.1"/>
    <property type="molecule type" value="Genomic_DNA"/>
</dbReference>
<keyword evidence="1" id="KW-0808">Transferase</keyword>
<organism evidence="1 2">
    <name type="scientific">Candidatus Borkfalkia faecipullorum</name>
    <dbReference type="NCBI Taxonomy" id="2838510"/>
    <lineage>
        <taxon>Bacteria</taxon>
        <taxon>Bacillati</taxon>
        <taxon>Bacillota</taxon>
        <taxon>Clostridia</taxon>
        <taxon>Christensenellales</taxon>
        <taxon>Christensenellaceae</taxon>
        <taxon>Candidatus Borkfalkia</taxon>
    </lineage>
</organism>
<dbReference type="InterPro" id="IPR003203">
    <property type="entry name" value="CobU/CobP"/>
</dbReference>
<dbReference type="GO" id="GO:0043752">
    <property type="term" value="F:adenosylcobinamide kinase activity"/>
    <property type="evidence" value="ECO:0007669"/>
    <property type="project" value="InterPro"/>
</dbReference>
<gene>
    <name evidence="1" type="ORF">H9741_03510</name>
</gene>
<name>A0A9D1V838_9FIRM</name>
<dbReference type="InterPro" id="IPR027417">
    <property type="entry name" value="P-loop_NTPase"/>
</dbReference>
<dbReference type="GO" id="GO:0009236">
    <property type="term" value="P:cobalamin biosynthetic process"/>
    <property type="evidence" value="ECO:0007669"/>
    <property type="project" value="InterPro"/>
</dbReference>
<dbReference type="Pfam" id="PF02283">
    <property type="entry name" value="CobU"/>
    <property type="match status" value="1"/>
</dbReference>
<keyword evidence="1" id="KW-0418">Kinase</keyword>
<reference evidence="1" key="1">
    <citation type="journal article" date="2021" name="PeerJ">
        <title>Extensive microbial diversity within the chicken gut microbiome revealed by metagenomics and culture.</title>
        <authorList>
            <person name="Gilroy R."/>
            <person name="Ravi A."/>
            <person name="Getino M."/>
            <person name="Pursley I."/>
            <person name="Horton D.L."/>
            <person name="Alikhan N.F."/>
            <person name="Baker D."/>
            <person name="Gharbi K."/>
            <person name="Hall N."/>
            <person name="Watson M."/>
            <person name="Adriaenssens E.M."/>
            <person name="Foster-Nyarko E."/>
            <person name="Jarju S."/>
            <person name="Secka A."/>
            <person name="Antonio M."/>
            <person name="Oren A."/>
            <person name="Chaudhuri R.R."/>
            <person name="La Ragione R."/>
            <person name="Hildebrand F."/>
            <person name="Pallen M.J."/>
        </authorList>
    </citation>
    <scope>NUCLEOTIDE SEQUENCE</scope>
    <source>
        <strain evidence="1">811</strain>
    </source>
</reference>
<proteinExistence type="predicted"/>
<dbReference type="GO" id="GO:0000166">
    <property type="term" value="F:nucleotide binding"/>
    <property type="evidence" value="ECO:0007669"/>
    <property type="project" value="InterPro"/>
</dbReference>
<reference evidence="1" key="2">
    <citation type="submission" date="2021-04" db="EMBL/GenBank/DDBJ databases">
        <authorList>
            <person name="Gilroy R."/>
        </authorList>
    </citation>
    <scope>NUCLEOTIDE SEQUENCE</scope>
    <source>
        <strain evidence="1">811</strain>
    </source>
</reference>
<comment type="caution">
    <text evidence="1">The sequence shown here is derived from an EMBL/GenBank/DDBJ whole genome shotgun (WGS) entry which is preliminary data.</text>
</comment>
<keyword evidence="1" id="KW-0548">Nucleotidyltransferase</keyword>
<evidence type="ECO:0000313" key="2">
    <source>
        <dbReference type="Proteomes" id="UP000824204"/>
    </source>
</evidence>
<sequence>MILVIGGRSQGKTQYVMQNFGVREEEIACAFGKNKVIVHLEKLIRDQGAERVLKSLEERADTDCIVCCDEVGMGVVPADAGERAYRDEVGRVLCHAAQRASRVIRVFAGLGQVIK</sequence>
<dbReference type="SUPFAM" id="SSF52540">
    <property type="entry name" value="P-loop containing nucleoside triphosphate hydrolases"/>
    <property type="match status" value="1"/>
</dbReference>
<protein>
    <submittedName>
        <fullName evidence="1">Bifunctional adenosylcobinamide kinase/adenosylcobinamide-phosphate guanylyltransferase</fullName>
    </submittedName>
</protein>